<feature type="transmembrane region" description="Helical" evidence="5">
    <location>
        <begin position="159"/>
        <end position="176"/>
    </location>
</feature>
<feature type="transmembrane region" description="Helical" evidence="5">
    <location>
        <begin position="188"/>
        <end position="212"/>
    </location>
</feature>
<dbReference type="InterPro" id="IPR039672">
    <property type="entry name" value="MFS_2"/>
</dbReference>
<feature type="transmembrane region" description="Helical" evidence="5">
    <location>
        <begin position="37"/>
        <end position="59"/>
    </location>
</feature>
<comment type="caution">
    <text evidence="7">The sequence shown here is derived from an EMBL/GenBank/DDBJ whole genome shotgun (WGS) entry which is preliminary data.</text>
</comment>
<keyword evidence="8" id="KW-1185">Reference proteome</keyword>
<dbReference type="InterPro" id="IPR036259">
    <property type="entry name" value="MFS_trans_sf"/>
</dbReference>
<dbReference type="Gene3D" id="1.20.1250.20">
    <property type="entry name" value="MFS general substrate transporter like domains"/>
    <property type="match status" value="2"/>
</dbReference>
<evidence type="ECO:0000313" key="7">
    <source>
        <dbReference type="EMBL" id="MDQ8193511.1"/>
    </source>
</evidence>
<evidence type="ECO:0000259" key="6">
    <source>
        <dbReference type="PROSITE" id="PS50850"/>
    </source>
</evidence>
<dbReference type="SUPFAM" id="SSF103473">
    <property type="entry name" value="MFS general substrate transporter"/>
    <property type="match status" value="1"/>
</dbReference>
<feature type="transmembrane region" description="Helical" evidence="5">
    <location>
        <begin position="91"/>
        <end position="110"/>
    </location>
</feature>
<proteinExistence type="inferred from homology"/>
<dbReference type="PROSITE" id="PS50850">
    <property type="entry name" value="MFS"/>
    <property type="match status" value="1"/>
</dbReference>
<feature type="transmembrane region" description="Helical" evidence="5">
    <location>
        <begin position="239"/>
        <end position="263"/>
    </location>
</feature>
<keyword evidence="4 5" id="KW-0472">Membrane</keyword>
<sequence length="460" mass="51050">MNPKSKTESPKPTHKATLLEKFAWGAGGMSESLVNSIYALAFPIYSIGLGVSPALIGIAKAAPRLVDALTDPIMGNISDNARTRWGRRRPFIFIGAILIGIIYPIIWLPNPGWSEMMLFTWLTALTIFFFLGFTIWNIPWSAMGMELSDDYNDRTKVQVARMIFATIAGLGNAWVYKLCFLFNSDEIIGVRYTGFIIGSIIMVGAILSAFFIKEWRHVDKQMPIRLLTSLKMTLSNRPFLLLCGTIVAFAIGLVMVDPLLLYVNIYHVFDGDRSAASTIMGISGTCGVIISVLMLPIGGKLSEKFGKRNAAFCALTLMIIGKGSQYLLVTPDNPYLQLICRIIYQPGLMLMWALIPSMIADVCDLDELENGNRREASFSSVFQWIWKLGATIAMALSGILISLAGASVSSPDDLLSYNVVFRLRLILAIVPVIFAIIAMVLLWRYPLTHKRVNEIKEQIK</sequence>
<dbReference type="PANTHER" id="PTHR11328:SF24">
    <property type="entry name" value="MAJOR FACILITATOR SUPERFAMILY (MFS) PROFILE DOMAIN-CONTAINING PROTEIN"/>
    <property type="match status" value="1"/>
</dbReference>
<gene>
    <name evidence="7" type="ORF">QEH59_03685</name>
</gene>
<evidence type="ECO:0000256" key="4">
    <source>
        <dbReference type="ARBA" id="ARBA00023136"/>
    </source>
</evidence>
<organism evidence="7 8">
    <name type="scientific">Thalassobacterium sedimentorum</name>
    <dbReference type="NCBI Taxonomy" id="3041258"/>
    <lineage>
        <taxon>Bacteria</taxon>
        <taxon>Pseudomonadati</taxon>
        <taxon>Verrucomicrobiota</taxon>
        <taxon>Opitutia</taxon>
        <taxon>Puniceicoccales</taxon>
        <taxon>Coraliomargaritaceae</taxon>
        <taxon>Thalassobacterium</taxon>
    </lineage>
</organism>
<comment type="similarity">
    <text evidence="1">Belongs to the sodium:galactoside symporter (TC 2.A.2) family.</text>
</comment>
<keyword evidence="3 5" id="KW-1133">Transmembrane helix</keyword>
<protein>
    <submittedName>
        <fullName evidence="7">MFS transporter</fullName>
    </submittedName>
</protein>
<evidence type="ECO:0000256" key="5">
    <source>
        <dbReference type="SAM" id="Phobius"/>
    </source>
</evidence>
<feature type="transmembrane region" description="Helical" evidence="5">
    <location>
        <begin position="275"/>
        <end position="297"/>
    </location>
</feature>
<dbReference type="InterPro" id="IPR020846">
    <property type="entry name" value="MFS_dom"/>
</dbReference>
<dbReference type="Proteomes" id="UP001243717">
    <property type="component" value="Unassembled WGS sequence"/>
</dbReference>
<evidence type="ECO:0000256" key="2">
    <source>
        <dbReference type="ARBA" id="ARBA00022692"/>
    </source>
</evidence>
<keyword evidence="2 5" id="KW-0812">Transmembrane</keyword>
<accession>A0ABU1AFC3</accession>
<evidence type="ECO:0000256" key="1">
    <source>
        <dbReference type="ARBA" id="ARBA00009617"/>
    </source>
</evidence>
<evidence type="ECO:0000256" key="3">
    <source>
        <dbReference type="ARBA" id="ARBA00022989"/>
    </source>
</evidence>
<reference evidence="7 8" key="1">
    <citation type="submission" date="2023-04" db="EMBL/GenBank/DDBJ databases">
        <title>A novel bacteria isolated from coastal sediment.</title>
        <authorList>
            <person name="Liu X.-J."/>
            <person name="Du Z.-J."/>
        </authorList>
    </citation>
    <scope>NUCLEOTIDE SEQUENCE [LARGE SCALE GENOMIC DNA]</scope>
    <source>
        <strain evidence="7 8">SDUM461004</strain>
    </source>
</reference>
<name>A0ABU1AFC3_9BACT</name>
<dbReference type="Pfam" id="PF13347">
    <property type="entry name" value="MFS_2"/>
    <property type="match status" value="1"/>
</dbReference>
<feature type="transmembrane region" description="Helical" evidence="5">
    <location>
        <begin position="425"/>
        <end position="443"/>
    </location>
</feature>
<dbReference type="EMBL" id="JARXIC010000004">
    <property type="protein sequence ID" value="MDQ8193511.1"/>
    <property type="molecule type" value="Genomic_DNA"/>
</dbReference>
<feature type="domain" description="Major facilitator superfamily (MFS) profile" evidence="6">
    <location>
        <begin position="236"/>
        <end position="460"/>
    </location>
</feature>
<feature type="transmembrane region" description="Helical" evidence="5">
    <location>
        <begin position="384"/>
        <end position="405"/>
    </location>
</feature>
<dbReference type="PANTHER" id="PTHR11328">
    <property type="entry name" value="MAJOR FACILITATOR SUPERFAMILY DOMAIN-CONTAINING PROTEIN"/>
    <property type="match status" value="1"/>
</dbReference>
<evidence type="ECO:0000313" key="8">
    <source>
        <dbReference type="Proteomes" id="UP001243717"/>
    </source>
</evidence>
<feature type="transmembrane region" description="Helical" evidence="5">
    <location>
        <begin position="116"/>
        <end position="138"/>
    </location>
</feature>
<dbReference type="RefSeq" id="WP_308984000.1">
    <property type="nucleotide sequence ID" value="NZ_JARXIC010000004.1"/>
</dbReference>